<dbReference type="Gene3D" id="3.40.50.620">
    <property type="entry name" value="HUPs"/>
    <property type="match status" value="1"/>
</dbReference>
<dbReference type="GO" id="GO:0015940">
    <property type="term" value="P:pantothenate biosynthetic process"/>
    <property type="evidence" value="ECO:0007669"/>
    <property type="project" value="UniProtKB-UniRule"/>
</dbReference>
<keyword evidence="5 8" id="KW-0547">Nucleotide-binding</keyword>
<keyword evidence="4 8" id="KW-0566">Pantothenate biosynthesis</keyword>
<evidence type="ECO:0000256" key="7">
    <source>
        <dbReference type="ARBA" id="ARBA00048258"/>
    </source>
</evidence>
<dbReference type="Pfam" id="PF02569">
    <property type="entry name" value="Pantoate_ligase"/>
    <property type="match status" value="1"/>
</dbReference>
<dbReference type="InterPro" id="IPR014729">
    <property type="entry name" value="Rossmann-like_a/b/a_fold"/>
</dbReference>
<accession>A0A2V2A4B2</accession>
<evidence type="ECO:0000256" key="2">
    <source>
        <dbReference type="ARBA" id="ARBA00009256"/>
    </source>
</evidence>
<dbReference type="CDD" id="cd00560">
    <property type="entry name" value="PanC"/>
    <property type="match status" value="1"/>
</dbReference>
<name>A0A2V2A4B2_PSYIM</name>
<comment type="subunit">
    <text evidence="8">Homodimer.</text>
</comment>
<feature type="binding site" evidence="8">
    <location>
        <begin position="38"/>
        <end position="45"/>
    </location>
    <ligand>
        <name>ATP</name>
        <dbReference type="ChEBI" id="CHEBI:30616"/>
    </ligand>
</feature>
<comment type="pathway">
    <text evidence="1 8">Cofactor biosynthesis; (R)-pantothenate biosynthesis; (R)-pantothenate from (R)-pantoate and beta-alanine: step 1/1.</text>
</comment>
<dbReference type="Gene3D" id="3.30.1300.10">
    <property type="entry name" value="Pantoate-beta-alanine ligase, C-terminal domain"/>
    <property type="match status" value="1"/>
</dbReference>
<feature type="binding site" evidence="8">
    <location>
        <begin position="156"/>
        <end position="159"/>
    </location>
    <ligand>
        <name>ATP</name>
        <dbReference type="ChEBI" id="CHEBI:30616"/>
    </ligand>
</feature>
<dbReference type="AlphaFoldDB" id="A0A2V2A4B2"/>
<feature type="active site" description="Proton donor" evidence="8">
    <location>
        <position position="45"/>
    </location>
</feature>
<organism evidence="9 10">
    <name type="scientific">Psychrobacter immobilis</name>
    <dbReference type="NCBI Taxonomy" id="498"/>
    <lineage>
        <taxon>Bacteria</taxon>
        <taxon>Pseudomonadati</taxon>
        <taxon>Pseudomonadota</taxon>
        <taxon>Gammaproteobacteria</taxon>
        <taxon>Moraxellales</taxon>
        <taxon>Moraxellaceae</taxon>
        <taxon>Psychrobacter</taxon>
    </lineage>
</organism>
<dbReference type="InterPro" id="IPR042176">
    <property type="entry name" value="Pantoate_ligase_C"/>
</dbReference>
<feature type="binding site" evidence="8">
    <location>
        <position position="185"/>
    </location>
    <ligand>
        <name>ATP</name>
        <dbReference type="ChEBI" id="CHEBI:30616"/>
    </ligand>
</feature>
<dbReference type="InterPro" id="IPR003721">
    <property type="entry name" value="Pantoate_ligase"/>
</dbReference>
<dbReference type="InterPro" id="IPR004821">
    <property type="entry name" value="Cyt_trans-like"/>
</dbReference>
<evidence type="ECO:0000313" key="10">
    <source>
        <dbReference type="Proteomes" id="UP000245655"/>
    </source>
</evidence>
<dbReference type="FunFam" id="3.40.50.620:FF:000013">
    <property type="entry name" value="Pantothenate synthetase"/>
    <property type="match status" value="1"/>
</dbReference>
<comment type="miscellaneous">
    <text evidence="8">The reaction proceeds by a bi uni uni bi ping pong mechanism.</text>
</comment>
<dbReference type="UniPathway" id="UPA00028">
    <property type="reaction ID" value="UER00005"/>
</dbReference>
<evidence type="ECO:0000256" key="8">
    <source>
        <dbReference type="HAMAP-Rule" id="MF_00158"/>
    </source>
</evidence>
<evidence type="ECO:0000313" key="9">
    <source>
        <dbReference type="EMBL" id="PWK13669.1"/>
    </source>
</evidence>
<reference evidence="9 10" key="1">
    <citation type="submission" date="2018-05" db="EMBL/GenBank/DDBJ databases">
        <title>Genomic Encyclopedia of Type Strains, Phase IV (KMG-IV): sequencing the most valuable type-strain genomes for metagenomic binning, comparative biology and taxonomic classification.</title>
        <authorList>
            <person name="Goeker M."/>
        </authorList>
    </citation>
    <scope>NUCLEOTIDE SEQUENCE [LARGE SCALE GENOMIC DNA]</scope>
    <source>
        <strain evidence="9 10">DSM 7229</strain>
    </source>
</reference>
<keyword evidence="8" id="KW-0963">Cytoplasm</keyword>
<feature type="binding site" evidence="8">
    <location>
        <position position="162"/>
    </location>
    <ligand>
        <name>(R)-pantoate</name>
        <dbReference type="ChEBI" id="CHEBI:15980"/>
    </ligand>
</feature>
<feature type="binding site" evidence="8">
    <location>
        <begin position="193"/>
        <end position="196"/>
    </location>
    <ligand>
        <name>ATP</name>
        <dbReference type="ChEBI" id="CHEBI:30616"/>
    </ligand>
</feature>
<sequence>MPIIHHHISALRTALQSYRGQKNDNQDGPQRIALVPTMGNLHAGHLELVKIAKQHADIVVVSIFVNPTQFGAGEDFDSYPRTLDEDVAKLATVDTDYVFAPSIEEMYPVLPPPTSVLAGAITTQLCGQSRPGHFDGVGIVVSKLFNIVQPDMAVFGQKDYQQLAIIKQLVRDLSYPIEIRGAPIVRAADGLALSSRNQYLSATEREVAPVIHQALQYLAKQLERGEQSQQAVQSLLAETHQHITDAGFIIDYLDIRTDTLESLTNDTVTFNAENKSLMILVAAWLGRARLLDNQLVTVDQSL</sequence>
<comment type="catalytic activity">
    <reaction evidence="7 8">
        <text>(R)-pantoate + beta-alanine + ATP = (R)-pantothenate + AMP + diphosphate + H(+)</text>
        <dbReference type="Rhea" id="RHEA:10912"/>
        <dbReference type="ChEBI" id="CHEBI:15378"/>
        <dbReference type="ChEBI" id="CHEBI:15980"/>
        <dbReference type="ChEBI" id="CHEBI:29032"/>
        <dbReference type="ChEBI" id="CHEBI:30616"/>
        <dbReference type="ChEBI" id="CHEBI:33019"/>
        <dbReference type="ChEBI" id="CHEBI:57966"/>
        <dbReference type="ChEBI" id="CHEBI:456215"/>
        <dbReference type="EC" id="6.3.2.1"/>
    </reaction>
</comment>
<dbReference type="NCBIfam" id="TIGR00018">
    <property type="entry name" value="panC"/>
    <property type="match status" value="1"/>
</dbReference>
<dbReference type="EC" id="6.3.2.1" evidence="8"/>
<comment type="function">
    <text evidence="8">Catalyzes the condensation of pantoate with beta-alanine in an ATP-dependent reaction via a pantoyl-adenylate intermediate.</text>
</comment>
<comment type="similarity">
    <text evidence="2 8">Belongs to the pantothenate synthetase family.</text>
</comment>
<dbReference type="PANTHER" id="PTHR21299">
    <property type="entry name" value="CYTIDYLATE KINASE/PANTOATE-BETA-ALANINE LIGASE"/>
    <property type="match status" value="1"/>
</dbReference>
<protein>
    <recommendedName>
        <fullName evidence="8">Pantothenate synthetase</fullName>
        <shortName evidence="8">PS</shortName>
        <ecNumber evidence="8">6.3.2.1</ecNumber>
    </recommendedName>
    <alternativeName>
        <fullName evidence="8">Pantoate--beta-alanine ligase</fullName>
    </alternativeName>
    <alternativeName>
        <fullName evidence="8">Pantoate-activating enzyme</fullName>
    </alternativeName>
</protein>
<dbReference type="SUPFAM" id="SSF52374">
    <property type="entry name" value="Nucleotidylyl transferase"/>
    <property type="match status" value="1"/>
</dbReference>
<comment type="caution">
    <text evidence="9">The sequence shown here is derived from an EMBL/GenBank/DDBJ whole genome shotgun (WGS) entry which is preliminary data.</text>
</comment>
<evidence type="ECO:0000256" key="3">
    <source>
        <dbReference type="ARBA" id="ARBA00022598"/>
    </source>
</evidence>
<dbReference type="HAMAP" id="MF_00158">
    <property type="entry name" value="PanC"/>
    <property type="match status" value="1"/>
</dbReference>
<dbReference type="Proteomes" id="UP000245655">
    <property type="component" value="Unassembled WGS sequence"/>
</dbReference>
<keyword evidence="6 8" id="KW-0067">ATP-binding</keyword>
<comment type="subcellular location">
    <subcellularLocation>
        <location evidence="8">Cytoplasm</location>
    </subcellularLocation>
</comment>
<evidence type="ECO:0000256" key="6">
    <source>
        <dbReference type="ARBA" id="ARBA00022840"/>
    </source>
</evidence>
<evidence type="ECO:0000256" key="4">
    <source>
        <dbReference type="ARBA" id="ARBA00022655"/>
    </source>
</evidence>
<dbReference type="PANTHER" id="PTHR21299:SF1">
    <property type="entry name" value="PANTOATE--BETA-ALANINE LIGASE"/>
    <property type="match status" value="1"/>
</dbReference>
<evidence type="ECO:0000256" key="5">
    <source>
        <dbReference type="ARBA" id="ARBA00022741"/>
    </source>
</evidence>
<dbReference type="NCBIfam" id="TIGR00125">
    <property type="entry name" value="cyt_tran_rel"/>
    <property type="match status" value="1"/>
</dbReference>
<dbReference type="GO" id="GO:0005829">
    <property type="term" value="C:cytosol"/>
    <property type="evidence" value="ECO:0007669"/>
    <property type="project" value="TreeGrafter"/>
</dbReference>
<dbReference type="GeneID" id="60254869"/>
<dbReference type="GO" id="GO:0004592">
    <property type="term" value="F:pantoate-beta-alanine ligase activity"/>
    <property type="evidence" value="ECO:0007669"/>
    <property type="project" value="UniProtKB-UniRule"/>
</dbReference>
<evidence type="ECO:0000256" key="1">
    <source>
        <dbReference type="ARBA" id="ARBA00004990"/>
    </source>
</evidence>
<proteinExistence type="inferred from homology"/>
<feature type="binding site" evidence="8">
    <location>
        <position position="69"/>
    </location>
    <ligand>
        <name>beta-alanine</name>
        <dbReference type="ChEBI" id="CHEBI:57966"/>
    </ligand>
</feature>
<keyword evidence="3 8" id="KW-0436">Ligase</keyword>
<dbReference type="EMBL" id="QGGM01000004">
    <property type="protein sequence ID" value="PWK13669.1"/>
    <property type="molecule type" value="Genomic_DNA"/>
</dbReference>
<dbReference type="RefSeq" id="WP_109590662.1">
    <property type="nucleotide sequence ID" value="NZ_CAJGZY010000018.1"/>
</dbReference>
<feature type="binding site" evidence="8">
    <location>
        <position position="69"/>
    </location>
    <ligand>
        <name>(R)-pantoate</name>
        <dbReference type="ChEBI" id="CHEBI:15980"/>
    </ligand>
</feature>
<gene>
    <name evidence="8" type="primary">panC</name>
    <name evidence="9" type="ORF">C8D84_104151</name>
</gene>
<dbReference type="GO" id="GO:0005524">
    <property type="term" value="F:ATP binding"/>
    <property type="evidence" value="ECO:0007669"/>
    <property type="project" value="UniProtKB-KW"/>
</dbReference>
<keyword evidence="10" id="KW-1185">Reference proteome</keyword>